<organism evidence="2 3">
    <name type="scientific">Monilinia vaccinii-corymbosi</name>
    <dbReference type="NCBI Taxonomy" id="61207"/>
    <lineage>
        <taxon>Eukaryota</taxon>
        <taxon>Fungi</taxon>
        <taxon>Dikarya</taxon>
        <taxon>Ascomycota</taxon>
        <taxon>Pezizomycotina</taxon>
        <taxon>Leotiomycetes</taxon>
        <taxon>Helotiales</taxon>
        <taxon>Sclerotiniaceae</taxon>
        <taxon>Monilinia</taxon>
    </lineage>
</organism>
<evidence type="ECO:0000256" key="1">
    <source>
        <dbReference type="SAM" id="MobiDB-lite"/>
    </source>
</evidence>
<evidence type="ECO:0008006" key="4">
    <source>
        <dbReference type="Google" id="ProtNLM"/>
    </source>
</evidence>
<accession>A0A8A3NVZ5</accession>
<feature type="compositionally biased region" description="Basic and acidic residues" evidence="1">
    <location>
        <begin position="566"/>
        <end position="575"/>
    </location>
</feature>
<dbReference type="InterPro" id="IPR022025">
    <property type="entry name" value="Amidoligase_2"/>
</dbReference>
<evidence type="ECO:0000313" key="3">
    <source>
        <dbReference type="Proteomes" id="UP000672032"/>
    </source>
</evidence>
<feature type="region of interest" description="Disordered" evidence="1">
    <location>
        <begin position="420"/>
        <end position="581"/>
    </location>
</feature>
<dbReference type="PANTHER" id="PTHR36847">
    <property type="entry name" value="AMIDOLIGASE ENZYME"/>
    <property type="match status" value="1"/>
</dbReference>
<feature type="compositionally biased region" description="Basic and acidic residues" evidence="1">
    <location>
        <begin position="518"/>
        <end position="542"/>
    </location>
</feature>
<dbReference type="EMBL" id="CP063405">
    <property type="protein sequence ID" value="QSZ29885.1"/>
    <property type="molecule type" value="Genomic_DNA"/>
</dbReference>
<dbReference type="Pfam" id="PF12224">
    <property type="entry name" value="Amidoligase_2"/>
    <property type="match status" value="1"/>
</dbReference>
<dbReference type="PANTHER" id="PTHR36847:SF1">
    <property type="entry name" value="AMIDOLIGASE ENZYME"/>
    <property type="match status" value="1"/>
</dbReference>
<name>A0A8A3NVZ5_9HELO</name>
<sequence>MTIVSPDTPSFGIEFEFLIAVLDNPRIANPHPRDPRTVYFPPTPHDAAPPYYIIPAGKEDWANEWSIYAHIKRTLSSIGLPTEPGQTARSKFATWDVTTDISIQPPRAPSPKFTKAHADWKTYTYIPIEVRTPAYYYSEDALRDVRDFCRVMRRTYLTTLNESCGLHVHVGYGTAGFALPHLRRFATLLHAFEPQLESLHPDHRIDDRNVHCSSVRRATYGQWRFRQEHGREARVLESMAALMRCATRDGFREALGSEGAAGAFSYVAGTGAWNFERMGTETRERLGGVPDTIECRQHEGSLDPDEVVNWVRTVVGLVVYTRDPDALAFRALLGRVRGEMWVKRCPSVREVGVGRYLPRATLYRPVFGQEWCGLVGLLRVLGLEAPAAFYEKRRGRGLVEGVYRHWYTSAPVECLIAGEERGDEDDGHGDEGKDDKSSSFDPCNFSHAKFEPSNPNPETPSKKPGEKKEEEEKKPEAKEKPTEKKYAPVDLRRLGIDSEFSESSSAEEKKKVKGKGNGKAEEKQAAASEKDSRETQASEKQDPNSSSEEEFPMRPDAATVQAAVSKAEDEGRDSESCSSSSFKVALEYEGGAASEVEFLRREGEEARRGGMVRDLGGASVGGGVNEGSEKDEEANLYLPPLRHASLLPLTGPSDYNERNPIQHSHLLNGTTPADIEALAPNTQNYRGNLLHRRDRAASHPWLTKAPNNGMNPNRAPYPGPTAWMGWEYDPDAHPDAPMQQSRAQLADALAGRMGETWEIQHEVAADREAGMRRMMAGLRLADVSPSIERLLLARHEDLGRIDRECVHALFPGPARTAREFETQDDYWWRFEIAGATLEQLEARALDDADPEAARDAMDMLVRIGGEDGASEEYWPEGAANPFGGAERIQQPVWEDISPGADDAANVG</sequence>
<feature type="compositionally biased region" description="Basic and acidic residues" evidence="1">
    <location>
        <begin position="429"/>
        <end position="438"/>
    </location>
</feature>
<keyword evidence="3" id="KW-1185">Reference proteome</keyword>
<protein>
    <recommendedName>
        <fullName evidence="4">Amidoligase enzyme</fullName>
    </recommendedName>
</protein>
<dbReference type="Proteomes" id="UP000672032">
    <property type="component" value="Chromosome 1"/>
</dbReference>
<reference evidence="2" key="1">
    <citation type="submission" date="2020-10" db="EMBL/GenBank/DDBJ databases">
        <title>Genome Sequence of Monilinia vaccinii-corymbosi Sheds Light on Mummy Berry Disease Infection of Blueberry and Mating Type.</title>
        <authorList>
            <person name="Yow A.G."/>
            <person name="Zhang Y."/>
            <person name="Bansal K."/>
            <person name="Eacker S.M."/>
            <person name="Sullivan S."/>
            <person name="Liachko I."/>
            <person name="Cubeta M.A."/>
            <person name="Rollins J.A."/>
            <person name="Ashrafi H."/>
        </authorList>
    </citation>
    <scope>NUCLEOTIDE SEQUENCE</scope>
    <source>
        <strain evidence="2">RL-1</strain>
    </source>
</reference>
<dbReference type="AlphaFoldDB" id="A0A8A3NVZ5"/>
<dbReference type="OrthoDB" id="412402at2759"/>
<gene>
    <name evidence="2" type="ORF">DSL72_004403</name>
</gene>
<proteinExistence type="predicted"/>
<evidence type="ECO:0000313" key="2">
    <source>
        <dbReference type="EMBL" id="QSZ29885.1"/>
    </source>
</evidence>
<feature type="compositionally biased region" description="Basic and acidic residues" evidence="1">
    <location>
        <begin position="460"/>
        <end position="496"/>
    </location>
</feature>